<keyword evidence="8" id="KW-1185">Reference proteome</keyword>
<dbReference type="GO" id="GO:0005886">
    <property type="term" value="C:plasma membrane"/>
    <property type="evidence" value="ECO:0007669"/>
    <property type="project" value="UniProtKB-SubCell"/>
</dbReference>
<comment type="caution">
    <text evidence="7">The sequence shown here is derived from an EMBL/GenBank/DDBJ whole genome shotgun (WGS) entry which is preliminary data.</text>
</comment>
<protein>
    <submittedName>
        <fullName evidence="7">Threonine/homoserine/homoserine lactone efflux protein</fullName>
    </submittedName>
</protein>
<name>A0A2P8E537_9ACTN</name>
<evidence type="ECO:0000256" key="5">
    <source>
        <dbReference type="ARBA" id="ARBA00023136"/>
    </source>
</evidence>
<sequence>MTALLPSTPMLLAFVGASLVTLAVPGPSVVYVVARSIEQGRRAGLCSVLGLETGASLHVLAATVGLATLLASSEAALTATRVAGGGYLIWLASREFRKTRDALLRGSAAAYDAGPLRTYLDGVLIDLLNPKTALFFLAFLPQFVDPSKAAAPQFAGLGALFVGLAALVDSGYAVLASRLSERLRSSPRAQHHLRRATGGVYLTLGAVSAIA</sequence>
<organism evidence="7 8">
    <name type="scientific">Haloactinopolyspora alba</name>
    <dbReference type="NCBI Taxonomy" id="648780"/>
    <lineage>
        <taxon>Bacteria</taxon>
        <taxon>Bacillati</taxon>
        <taxon>Actinomycetota</taxon>
        <taxon>Actinomycetes</taxon>
        <taxon>Jiangellales</taxon>
        <taxon>Jiangellaceae</taxon>
        <taxon>Haloactinopolyspora</taxon>
    </lineage>
</organism>
<evidence type="ECO:0000256" key="3">
    <source>
        <dbReference type="ARBA" id="ARBA00022692"/>
    </source>
</evidence>
<keyword evidence="3 6" id="KW-0812">Transmembrane</keyword>
<evidence type="ECO:0000256" key="6">
    <source>
        <dbReference type="SAM" id="Phobius"/>
    </source>
</evidence>
<dbReference type="AlphaFoldDB" id="A0A2P8E537"/>
<dbReference type="PANTHER" id="PTHR30086">
    <property type="entry name" value="ARGININE EXPORTER PROTEIN ARGO"/>
    <property type="match status" value="1"/>
</dbReference>
<dbReference type="GO" id="GO:0015171">
    <property type="term" value="F:amino acid transmembrane transporter activity"/>
    <property type="evidence" value="ECO:0007669"/>
    <property type="project" value="TreeGrafter"/>
</dbReference>
<dbReference type="PIRSF" id="PIRSF006324">
    <property type="entry name" value="LeuE"/>
    <property type="match status" value="1"/>
</dbReference>
<dbReference type="PANTHER" id="PTHR30086:SF20">
    <property type="entry name" value="ARGININE EXPORTER PROTEIN ARGO-RELATED"/>
    <property type="match status" value="1"/>
</dbReference>
<feature type="transmembrane region" description="Helical" evidence="6">
    <location>
        <begin position="154"/>
        <end position="175"/>
    </location>
</feature>
<keyword evidence="5 6" id="KW-0472">Membrane</keyword>
<proteinExistence type="predicted"/>
<evidence type="ECO:0000256" key="4">
    <source>
        <dbReference type="ARBA" id="ARBA00022989"/>
    </source>
</evidence>
<keyword evidence="2" id="KW-1003">Cell membrane</keyword>
<evidence type="ECO:0000313" key="7">
    <source>
        <dbReference type="EMBL" id="PSL04580.1"/>
    </source>
</evidence>
<keyword evidence="4 6" id="KW-1133">Transmembrane helix</keyword>
<dbReference type="RefSeq" id="WP_165358618.1">
    <property type="nucleotide sequence ID" value="NZ_PYGE01000005.1"/>
</dbReference>
<dbReference type="Pfam" id="PF01810">
    <property type="entry name" value="LysE"/>
    <property type="match status" value="1"/>
</dbReference>
<comment type="subcellular location">
    <subcellularLocation>
        <location evidence="1">Cell membrane</location>
        <topology evidence="1">Multi-pass membrane protein</topology>
    </subcellularLocation>
</comment>
<accession>A0A2P8E537</accession>
<dbReference type="Proteomes" id="UP000243528">
    <property type="component" value="Unassembled WGS sequence"/>
</dbReference>
<evidence type="ECO:0000256" key="1">
    <source>
        <dbReference type="ARBA" id="ARBA00004651"/>
    </source>
</evidence>
<evidence type="ECO:0000313" key="8">
    <source>
        <dbReference type="Proteomes" id="UP000243528"/>
    </source>
</evidence>
<dbReference type="InterPro" id="IPR001123">
    <property type="entry name" value="LeuE-type"/>
</dbReference>
<gene>
    <name evidence="7" type="ORF">CLV30_10543</name>
</gene>
<evidence type="ECO:0000256" key="2">
    <source>
        <dbReference type="ARBA" id="ARBA00022475"/>
    </source>
</evidence>
<reference evidence="7 8" key="1">
    <citation type="submission" date="2018-03" db="EMBL/GenBank/DDBJ databases">
        <title>Genomic Encyclopedia of Archaeal and Bacterial Type Strains, Phase II (KMG-II): from individual species to whole genera.</title>
        <authorList>
            <person name="Goeker M."/>
        </authorList>
    </citation>
    <scope>NUCLEOTIDE SEQUENCE [LARGE SCALE GENOMIC DNA]</scope>
    <source>
        <strain evidence="7 8">DSM 45211</strain>
    </source>
</reference>
<dbReference type="EMBL" id="PYGE01000005">
    <property type="protein sequence ID" value="PSL04580.1"/>
    <property type="molecule type" value="Genomic_DNA"/>
</dbReference>